<accession>A0AAE6JBB7</accession>
<reference evidence="1 3" key="1">
    <citation type="submission" date="2019-08" db="EMBL/GenBank/DDBJ databases">
        <title>Comparative genome analysis confer to the adaptation heavy metal polluted environment.</title>
        <authorList>
            <person name="Li Y."/>
        </authorList>
    </citation>
    <scope>NUCLEOTIDE SEQUENCE [LARGE SCALE GENOMIC DNA]</scope>
    <source>
        <strain evidence="1 3">P2</strain>
    </source>
</reference>
<dbReference type="EMBL" id="CP043451">
    <property type="protein sequence ID" value="QEM02396.1"/>
    <property type="molecule type" value="Genomic_DNA"/>
</dbReference>
<dbReference type="AlphaFoldDB" id="A0AAE6JBB7"/>
<reference evidence="2 4" key="2">
    <citation type="submission" date="2021-03" db="EMBL/GenBank/DDBJ databases">
        <title>Mucilaginibacter strains isolated from gold and copper mining confer multi heavy-metal resistance.</title>
        <authorList>
            <person name="Li Y."/>
        </authorList>
    </citation>
    <scope>NUCLEOTIDE SEQUENCE [LARGE SCALE GENOMIC DNA]</scope>
    <source>
        <strain evidence="2 4">P2-4</strain>
    </source>
</reference>
<evidence type="ECO:0000313" key="3">
    <source>
        <dbReference type="Proteomes" id="UP000250557"/>
    </source>
</evidence>
<keyword evidence="4" id="KW-1185">Reference proteome</keyword>
<dbReference type="RefSeq" id="WP_146750480.1">
    <property type="nucleotide sequence ID" value="NZ_CP043451.1"/>
</dbReference>
<dbReference type="Proteomes" id="UP000663940">
    <property type="component" value="Chromosome"/>
</dbReference>
<protein>
    <recommendedName>
        <fullName evidence="5">Lipoprotein</fullName>
    </recommendedName>
</protein>
<dbReference type="EMBL" id="CP071880">
    <property type="protein sequence ID" value="QTE48863.1"/>
    <property type="molecule type" value="Genomic_DNA"/>
</dbReference>
<dbReference type="Proteomes" id="UP000250557">
    <property type="component" value="Chromosome"/>
</dbReference>
<dbReference type="PROSITE" id="PS51257">
    <property type="entry name" value="PROKAR_LIPOPROTEIN"/>
    <property type="match status" value="1"/>
</dbReference>
<evidence type="ECO:0000313" key="1">
    <source>
        <dbReference type="EMBL" id="QEM02396.1"/>
    </source>
</evidence>
<evidence type="ECO:0000313" key="2">
    <source>
        <dbReference type="EMBL" id="QTE48863.1"/>
    </source>
</evidence>
<sequence>MRYFKGILIVVCLISVFSCNSDDRKYENAVASELSRGVRRDSLFQGIKLGMTSKEFYTHCWEMNKKGIFFAGPGNTTVLYKLNKELKYPASMNFYPDFRQGKISKMRVSFSYDAFAPWNKQMFADSLQLDVLNMLKKWYNEKDFICITDPAKGTIFVQVDGNRRIIIGKYDDAHVKVDYTDLLTDEKK</sequence>
<evidence type="ECO:0008006" key="5">
    <source>
        <dbReference type="Google" id="ProtNLM"/>
    </source>
</evidence>
<organism evidence="1 3">
    <name type="scientific">Mucilaginibacter rubeus</name>
    <dbReference type="NCBI Taxonomy" id="2027860"/>
    <lineage>
        <taxon>Bacteria</taxon>
        <taxon>Pseudomonadati</taxon>
        <taxon>Bacteroidota</taxon>
        <taxon>Sphingobacteriia</taxon>
        <taxon>Sphingobacteriales</taxon>
        <taxon>Sphingobacteriaceae</taxon>
        <taxon>Mucilaginibacter</taxon>
    </lineage>
</organism>
<name>A0AAE6JBB7_9SPHI</name>
<gene>
    <name evidence="1" type="ORF">DIU31_002250</name>
    <name evidence="2" type="ORF">J3L21_25495</name>
</gene>
<proteinExistence type="predicted"/>
<evidence type="ECO:0000313" key="4">
    <source>
        <dbReference type="Proteomes" id="UP000663940"/>
    </source>
</evidence>